<evidence type="ECO:0000259" key="1">
    <source>
        <dbReference type="Pfam" id="PF00561"/>
    </source>
</evidence>
<evidence type="ECO:0000313" key="2">
    <source>
        <dbReference type="EMBL" id="MBP2178932.1"/>
    </source>
</evidence>
<keyword evidence="2" id="KW-0378">Hydrolase</keyword>
<dbReference type="PANTHER" id="PTHR43433">
    <property type="entry name" value="HYDROLASE, ALPHA/BETA FOLD FAMILY PROTEIN"/>
    <property type="match status" value="1"/>
</dbReference>
<dbReference type="Proteomes" id="UP000741013">
    <property type="component" value="Unassembled WGS sequence"/>
</dbReference>
<organism evidence="2 3">
    <name type="scientific">Amycolatopsis magusensis</name>
    <dbReference type="NCBI Taxonomy" id="882444"/>
    <lineage>
        <taxon>Bacteria</taxon>
        <taxon>Bacillati</taxon>
        <taxon>Actinomycetota</taxon>
        <taxon>Actinomycetes</taxon>
        <taxon>Pseudonocardiales</taxon>
        <taxon>Pseudonocardiaceae</taxon>
        <taxon>Amycolatopsis</taxon>
    </lineage>
</organism>
<gene>
    <name evidence="2" type="ORF">JOM49_000458</name>
</gene>
<dbReference type="EMBL" id="JAGGMS010000001">
    <property type="protein sequence ID" value="MBP2178932.1"/>
    <property type="molecule type" value="Genomic_DNA"/>
</dbReference>
<dbReference type="Gene3D" id="3.40.50.1820">
    <property type="entry name" value="alpha/beta hydrolase"/>
    <property type="match status" value="1"/>
</dbReference>
<dbReference type="InterPro" id="IPR029058">
    <property type="entry name" value="AB_hydrolase_fold"/>
</dbReference>
<comment type="caution">
    <text evidence="2">The sequence shown here is derived from an EMBL/GenBank/DDBJ whole genome shotgun (WGS) entry which is preliminary data.</text>
</comment>
<keyword evidence="3" id="KW-1185">Reference proteome</keyword>
<dbReference type="InterPro" id="IPR000073">
    <property type="entry name" value="AB_hydrolase_1"/>
</dbReference>
<dbReference type="SUPFAM" id="SSF53474">
    <property type="entry name" value="alpha/beta-Hydrolases"/>
    <property type="match status" value="1"/>
</dbReference>
<proteinExistence type="predicted"/>
<protein>
    <submittedName>
        <fullName evidence="2">10-carbomethoxy-13-deoxycarminomycin esterase/esterase</fullName>
        <ecNumber evidence="2">3.1.1.95</ecNumber>
    </submittedName>
</protein>
<dbReference type="Pfam" id="PF00561">
    <property type="entry name" value="Abhydrolase_1"/>
    <property type="match status" value="1"/>
</dbReference>
<dbReference type="PANTHER" id="PTHR43433:SF5">
    <property type="entry name" value="AB HYDROLASE-1 DOMAIN-CONTAINING PROTEIN"/>
    <property type="match status" value="1"/>
</dbReference>
<sequence length="290" mass="31975">MRERIIRSGDVELWTQAIGEPDAPALLLNAGDCQSSMDWPEDLVRLLADAGHLVLRYDYRDTGRSTHREFPPNPYDFGDLARDAVAVLDGWGIERAHSLGFGMGSAVSQLLALDHRERLTAITLLGSCAMDVDFFGNWERALTGEPTLDGLPTPERWFVELAFNPASVSEIEFYRRLSGDQLPFDESELQQRIDRVRAHAADEEPVEDHPHGQIRQDWTKRAADLAGITTPALVIEAPLDPIHPPPHARHLAESIPGARLTTIPGMGHYLAPAIHQPLTDAVTAHVGAGM</sequence>
<dbReference type="EC" id="3.1.1.95" evidence="2"/>
<evidence type="ECO:0000313" key="3">
    <source>
        <dbReference type="Proteomes" id="UP000741013"/>
    </source>
</evidence>
<dbReference type="GO" id="GO:0102530">
    <property type="term" value="F:aclacinomycin T methylesterase activity"/>
    <property type="evidence" value="ECO:0007669"/>
    <property type="project" value="UniProtKB-EC"/>
</dbReference>
<dbReference type="InterPro" id="IPR050471">
    <property type="entry name" value="AB_hydrolase"/>
</dbReference>
<dbReference type="RefSeq" id="WP_209662631.1">
    <property type="nucleotide sequence ID" value="NZ_JAGGMS010000001.1"/>
</dbReference>
<feature type="domain" description="AB hydrolase-1" evidence="1">
    <location>
        <begin position="24"/>
        <end position="270"/>
    </location>
</feature>
<name>A0ABS4PHN9_9PSEU</name>
<reference evidence="2 3" key="1">
    <citation type="submission" date="2021-03" db="EMBL/GenBank/DDBJ databases">
        <title>Sequencing the genomes of 1000 actinobacteria strains.</title>
        <authorList>
            <person name="Klenk H.-P."/>
        </authorList>
    </citation>
    <scope>NUCLEOTIDE SEQUENCE [LARGE SCALE GENOMIC DNA]</scope>
    <source>
        <strain evidence="2 3">DSM 45510</strain>
    </source>
</reference>
<accession>A0ABS4PHN9</accession>